<gene>
    <name evidence="8" type="ORF">C1SCF055_LOCUS44601</name>
</gene>
<organism evidence="8">
    <name type="scientific">Cladocopium goreaui</name>
    <dbReference type="NCBI Taxonomy" id="2562237"/>
    <lineage>
        <taxon>Eukaryota</taxon>
        <taxon>Sar</taxon>
        <taxon>Alveolata</taxon>
        <taxon>Dinophyceae</taxon>
        <taxon>Suessiales</taxon>
        <taxon>Symbiodiniaceae</taxon>
        <taxon>Cladocopium</taxon>
    </lineage>
</organism>
<comment type="subcellular location">
    <subcellularLocation>
        <location evidence="1 4">Nucleus</location>
    </subcellularLocation>
</comment>
<evidence type="ECO:0000313" key="8">
    <source>
        <dbReference type="EMBL" id="CAI4020159.1"/>
    </source>
</evidence>
<dbReference type="Pfam" id="PF00076">
    <property type="entry name" value="RRM_1"/>
    <property type="match status" value="1"/>
</dbReference>
<dbReference type="GO" id="GO:0005634">
    <property type="term" value="C:nucleus"/>
    <property type="evidence" value="ECO:0007669"/>
    <property type="project" value="UniProtKB-SubCell"/>
</dbReference>
<dbReference type="Gene3D" id="1.20.930.10">
    <property type="entry name" value="Conserved domain common to transcription factors TFIIS, elongin A, CRSP70"/>
    <property type="match status" value="2"/>
</dbReference>
<dbReference type="InterPro" id="IPR017923">
    <property type="entry name" value="TFIIS_N"/>
</dbReference>
<feature type="domain" description="RRM" evidence="6">
    <location>
        <begin position="542"/>
        <end position="621"/>
    </location>
</feature>
<keyword evidence="2 4" id="KW-0539">Nucleus</keyword>
<feature type="domain" description="TFIIS N-terminal" evidence="7">
    <location>
        <begin position="86"/>
        <end position="165"/>
    </location>
</feature>
<accession>A0A9P1GSB8</accession>
<feature type="region of interest" description="Disordered" evidence="5">
    <location>
        <begin position="417"/>
        <end position="446"/>
    </location>
</feature>
<dbReference type="EMBL" id="CAMXCT030006793">
    <property type="protein sequence ID" value="CAL4807471.1"/>
    <property type="molecule type" value="Genomic_DNA"/>
</dbReference>
<evidence type="ECO:0000313" key="10">
    <source>
        <dbReference type="Proteomes" id="UP001152797"/>
    </source>
</evidence>
<keyword evidence="10" id="KW-1185">Reference proteome</keyword>
<evidence type="ECO:0000256" key="1">
    <source>
        <dbReference type="ARBA" id="ARBA00004123"/>
    </source>
</evidence>
<name>A0A9P1GSB8_9DINO</name>
<sequence length="721" mass="79845">MPTIHLDDEDETTLDVGWLVRIIGLEKATELNGQVGSVKRFVIERQRYFFWIGHAVQMAGYEVELLNTEDIKLIQARNLEQLPILEEVGIWCKLLEQSNGNASEPLVLRQLERLEEINMTVELLVQTKVGKAMNEFAKRVSNDKPTAANKARQLVAKWKVEYNRSKEDRKNQEKEAEKEAAAAEAKAKATVKVPPEERCLARDSSKGQCKNRRHQPKFLCGLHQRILDQNGQLEHGWISEKPEAKANPSGAARPSPKAAASASTAASVGAHGAHGVHGLRSDVAIRMHSNKSVTDVKPMESPEDAVKLVESMRSVPPEAISFRLGLLVALDTSPRHCMNSFVKNGGVEILSKWLRKSAEVRFACLMVLQKLPVTFADLQKADILATVQAIENQDQEEGHRTNAAALIERWKGAGFLEPPSKRRRVEPSTAPQAQAPQAPQAPQASQAWVTVVDEPVVAQPRTPPLETLPPARPEEIPDSLQALDPRIARVLMDRPGLHSFLQKHPDVLQNLNADSLSFLQRNLRNVQRTRQEAQETPEAAGVTVTVSGLAEKTTEQDVNQLVKDIQLEAMKVTLPRESRRKRSCGTAFVLLPSLQDAQKVVERLNGARLHQKDLTVELLEDRGTTMSTSGDPGDPGGVGRPRVKWKADSELWEVIVFSPEESVACLGQRINNRDFQPAAAVSSQPSSSQQIHHSRFQAARRAEEIMESEQVRKALAGAVEA</sequence>
<protein>
    <recommendedName>
        <fullName evidence="11">TFIIS N-terminal domain-containing protein</fullName>
    </recommendedName>
</protein>
<dbReference type="PROSITE" id="PS51319">
    <property type="entry name" value="TFIIS_N"/>
    <property type="match status" value="1"/>
</dbReference>
<dbReference type="InterPro" id="IPR035441">
    <property type="entry name" value="TFIIS/LEDGF_dom_sf"/>
</dbReference>
<evidence type="ECO:0000256" key="5">
    <source>
        <dbReference type="SAM" id="MobiDB-lite"/>
    </source>
</evidence>
<dbReference type="SMART" id="SM00360">
    <property type="entry name" value="RRM"/>
    <property type="match status" value="1"/>
</dbReference>
<reference evidence="9 10" key="2">
    <citation type="submission" date="2024-05" db="EMBL/GenBank/DDBJ databases">
        <authorList>
            <person name="Chen Y."/>
            <person name="Shah S."/>
            <person name="Dougan E. K."/>
            <person name="Thang M."/>
            <person name="Chan C."/>
        </authorList>
    </citation>
    <scope>NUCLEOTIDE SEQUENCE [LARGE SCALE GENOMIC DNA]</scope>
</reference>
<feature type="region of interest" description="Disordered" evidence="5">
    <location>
        <begin position="164"/>
        <end position="189"/>
    </location>
</feature>
<dbReference type="InterPro" id="IPR035979">
    <property type="entry name" value="RBD_domain_sf"/>
</dbReference>
<reference evidence="8" key="1">
    <citation type="submission" date="2022-10" db="EMBL/GenBank/DDBJ databases">
        <authorList>
            <person name="Chen Y."/>
            <person name="Dougan E. K."/>
            <person name="Chan C."/>
            <person name="Rhodes N."/>
            <person name="Thang M."/>
        </authorList>
    </citation>
    <scope>NUCLEOTIDE SEQUENCE</scope>
</reference>
<keyword evidence="3" id="KW-0694">RNA-binding</keyword>
<dbReference type="OrthoDB" id="6730379at2759"/>
<dbReference type="Pfam" id="PF08711">
    <property type="entry name" value="Med26"/>
    <property type="match status" value="1"/>
</dbReference>
<evidence type="ECO:0000256" key="4">
    <source>
        <dbReference type="PROSITE-ProRule" id="PRU00649"/>
    </source>
</evidence>
<dbReference type="EMBL" id="CAMXCT020006793">
    <property type="protein sequence ID" value="CAL1173534.1"/>
    <property type="molecule type" value="Genomic_DNA"/>
</dbReference>
<dbReference type="Proteomes" id="UP001152797">
    <property type="component" value="Unassembled WGS sequence"/>
</dbReference>
<dbReference type="GO" id="GO:0003723">
    <property type="term" value="F:RNA binding"/>
    <property type="evidence" value="ECO:0007669"/>
    <property type="project" value="UniProtKB-UniRule"/>
</dbReference>
<dbReference type="AlphaFoldDB" id="A0A9P1GSB8"/>
<dbReference type="SUPFAM" id="SSF47676">
    <property type="entry name" value="Conserved domain common to transcription factors TFIIS, elongin A, CRSP70"/>
    <property type="match status" value="2"/>
</dbReference>
<feature type="compositionally biased region" description="Low complexity" evidence="5">
    <location>
        <begin position="430"/>
        <end position="446"/>
    </location>
</feature>
<dbReference type="InterPro" id="IPR012677">
    <property type="entry name" value="Nucleotide-bd_a/b_plait_sf"/>
</dbReference>
<dbReference type="GO" id="GO:0000398">
    <property type="term" value="P:mRNA splicing, via spliceosome"/>
    <property type="evidence" value="ECO:0007669"/>
    <property type="project" value="TreeGrafter"/>
</dbReference>
<feature type="compositionally biased region" description="Low complexity" evidence="5">
    <location>
        <begin position="248"/>
        <end position="274"/>
    </location>
</feature>
<dbReference type="SUPFAM" id="SSF54928">
    <property type="entry name" value="RNA-binding domain, RBD"/>
    <property type="match status" value="1"/>
</dbReference>
<evidence type="ECO:0000259" key="7">
    <source>
        <dbReference type="PROSITE" id="PS51319"/>
    </source>
</evidence>
<dbReference type="CDD" id="cd00590">
    <property type="entry name" value="RRM_SF"/>
    <property type="match status" value="1"/>
</dbReference>
<evidence type="ECO:0000313" key="9">
    <source>
        <dbReference type="EMBL" id="CAL4807471.1"/>
    </source>
</evidence>
<comment type="caution">
    <text evidence="8">The sequence shown here is derived from an EMBL/GenBank/DDBJ whole genome shotgun (WGS) entry which is preliminary data.</text>
</comment>
<evidence type="ECO:0000256" key="2">
    <source>
        <dbReference type="ARBA" id="ARBA00023242"/>
    </source>
</evidence>
<evidence type="ECO:0000256" key="3">
    <source>
        <dbReference type="PROSITE-ProRule" id="PRU00176"/>
    </source>
</evidence>
<dbReference type="EMBL" id="CAMXCT010006793">
    <property type="protein sequence ID" value="CAI4020159.1"/>
    <property type="molecule type" value="Genomic_DNA"/>
</dbReference>
<evidence type="ECO:0008006" key="11">
    <source>
        <dbReference type="Google" id="ProtNLM"/>
    </source>
</evidence>
<dbReference type="PANTHER" id="PTHR13948:SF3">
    <property type="entry name" value="FI21118P1"/>
    <property type="match status" value="1"/>
</dbReference>
<dbReference type="InterPro" id="IPR000504">
    <property type="entry name" value="RRM_dom"/>
</dbReference>
<dbReference type="Gene3D" id="3.30.70.330">
    <property type="match status" value="1"/>
</dbReference>
<dbReference type="PANTHER" id="PTHR13948">
    <property type="entry name" value="RNA-BINDING PROTEIN"/>
    <property type="match status" value="1"/>
</dbReference>
<feature type="compositionally biased region" description="Basic and acidic residues" evidence="5">
    <location>
        <begin position="164"/>
        <end position="187"/>
    </location>
</feature>
<evidence type="ECO:0000259" key="6">
    <source>
        <dbReference type="PROSITE" id="PS50102"/>
    </source>
</evidence>
<feature type="region of interest" description="Disordered" evidence="5">
    <location>
        <begin position="242"/>
        <end position="274"/>
    </location>
</feature>
<dbReference type="PROSITE" id="PS50102">
    <property type="entry name" value="RRM"/>
    <property type="match status" value="1"/>
</dbReference>
<proteinExistence type="predicted"/>